<dbReference type="Proteomes" id="UP000507470">
    <property type="component" value="Unassembled WGS sequence"/>
</dbReference>
<name>A0A6J8A6G6_MYTCO</name>
<dbReference type="PANTHER" id="PTHR45774:SF3">
    <property type="entry name" value="BTB (POZ) DOMAIN-CONTAINING 2B-RELATED"/>
    <property type="match status" value="1"/>
</dbReference>
<dbReference type="GO" id="GO:0005737">
    <property type="term" value="C:cytoplasm"/>
    <property type="evidence" value="ECO:0007669"/>
    <property type="project" value="UniProtKB-SubCell"/>
</dbReference>
<dbReference type="Gene3D" id="2.60.120.820">
    <property type="entry name" value="PHR domain"/>
    <property type="match status" value="1"/>
</dbReference>
<evidence type="ECO:0000259" key="3">
    <source>
        <dbReference type="PROSITE" id="PS50097"/>
    </source>
</evidence>
<dbReference type="AlphaFoldDB" id="A0A6J8A6G6"/>
<organism evidence="4 5">
    <name type="scientific">Mytilus coruscus</name>
    <name type="common">Sea mussel</name>
    <dbReference type="NCBI Taxonomy" id="42192"/>
    <lineage>
        <taxon>Eukaryota</taxon>
        <taxon>Metazoa</taxon>
        <taxon>Spiralia</taxon>
        <taxon>Lophotrochozoa</taxon>
        <taxon>Mollusca</taxon>
        <taxon>Bivalvia</taxon>
        <taxon>Autobranchia</taxon>
        <taxon>Pteriomorphia</taxon>
        <taxon>Mytilida</taxon>
        <taxon>Mytiloidea</taxon>
        <taxon>Mytilidae</taxon>
        <taxon>Mytilinae</taxon>
        <taxon>Mytilus</taxon>
    </lineage>
</organism>
<evidence type="ECO:0000313" key="5">
    <source>
        <dbReference type="Proteomes" id="UP000507470"/>
    </source>
</evidence>
<dbReference type="EMBL" id="CACVKT020000584">
    <property type="protein sequence ID" value="CAC5361178.1"/>
    <property type="molecule type" value="Genomic_DNA"/>
</dbReference>
<dbReference type="Gene3D" id="3.30.710.10">
    <property type="entry name" value="Potassium Channel Kv1.1, Chain A"/>
    <property type="match status" value="1"/>
</dbReference>
<feature type="domain" description="BTB" evidence="3">
    <location>
        <begin position="27"/>
        <end position="94"/>
    </location>
</feature>
<dbReference type="InterPro" id="IPR038648">
    <property type="entry name" value="PHR_sf"/>
</dbReference>
<dbReference type="OrthoDB" id="9979965at2759"/>
<dbReference type="Gene3D" id="1.25.40.420">
    <property type="match status" value="1"/>
</dbReference>
<evidence type="ECO:0000256" key="1">
    <source>
        <dbReference type="ARBA" id="ARBA00004496"/>
    </source>
</evidence>
<accession>A0A6J8A6G6</accession>
<protein>
    <submittedName>
        <fullName evidence="4">BTBD3_6</fullName>
    </submittedName>
</protein>
<dbReference type="SMART" id="SM00875">
    <property type="entry name" value="BACK"/>
    <property type="match status" value="1"/>
</dbReference>
<comment type="subcellular location">
    <subcellularLocation>
        <location evidence="1">Cytoplasm</location>
    </subcellularLocation>
</comment>
<dbReference type="InterPro" id="IPR011333">
    <property type="entry name" value="SKP1/BTB/POZ_sf"/>
</dbReference>
<dbReference type="Pfam" id="PF00651">
    <property type="entry name" value="BTB"/>
    <property type="match status" value="1"/>
</dbReference>
<dbReference type="InterPro" id="IPR011705">
    <property type="entry name" value="BACK"/>
</dbReference>
<dbReference type="PROSITE" id="PS50097">
    <property type="entry name" value="BTB"/>
    <property type="match status" value="1"/>
</dbReference>
<keyword evidence="2" id="KW-0963">Cytoplasm</keyword>
<dbReference type="InterPro" id="IPR000210">
    <property type="entry name" value="BTB/POZ_dom"/>
</dbReference>
<dbReference type="Pfam" id="PF07707">
    <property type="entry name" value="BACK"/>
    <property type="match status" value="1"/>
</dbReference>
<dbReference type="Pfam" id="PF08005">
    <property type="entry name" value="PHR"/>
    <property type="match status" value="1"/>
</dbReference>
<keyword evidence="5" id="KW-1185">Reference proteome</keyword>
<dbReference type="InterPro" id="IPR012983">
    <property type="entry name" value="PHR"/>
</dbReference>
<gene>
    <name evidence="4" type="ORF">MCOR_3403</name>
</gene>
<reference evidence="4 5" key="1">
    <citation type="submission" date="2020-06" db="EMBL/GenBank/DDBJ databases">
        <authorList>
            <person name="Li R."/>
            <person name="Bekaert M."/>
        </authorList>
    </citation>
    <scope>NUCLEOTIDE SEQUENCE [LARGE SCALE GENOMIC DNA]</scope>
    <source>
        <strain evidence="5">wild</strain>
    </source>
</reference>
<sequence>MEDNNHWQIGKSVLERNEHMLINQVMCDVTFIVGHDQSPIKAHKYMLASSSPVFFNMFNGAVAEKGNVRIPDVKADVFSELLQFIYTEENNITNENIHDMIYVADKYMMDELKVRCDHFLKMKLNETTAVAILHTAHSFNLEETIDKAMFIICCKPEECLLSAEFIRLSRRCVEMILKCNVMICLEEFLYDAVLKWGGHQLEEKNLEINDKNVRDELGDLLHLVRFPIMKQDYFSRQISTRDILTKDEIVNVFQSFNDQQLTNCKFRTDKRHPKPIPFFRCEVNNNRNARWITKYDDDLDFKVDRDCFLKSVIIFTPRVTGKTLPELSPTILITSTEGNNLRPKTNWMENLDLTTSNEHSETVTHVFYIPVPVKKDVRYTIHFMMDISANLFFFNTGKDYRPTVTVDNITVTFLKANAQSQTDVSQGQYMGIELGKIEYT</sequence>
<evidence type="ECO:0000313" key="4">
    <source>
        <dbReference type="EMBL" id="CAC5361178.1"/>
    </source>
</evidence>
<dbReference type="SUPFAM" id="SSF54695">
    <property type="entry name" value="POZ domain"/>
    <property type="match status" value="1"/>
</dbReference>
<proteinExistence type="predicted"/>
<dbReference type="PANTHER" id="PTHR45774">
    <property type="entry name" value="BTB/POZ DOMAIN-CONTAINING"/>
    <property type="match status" value="1"/>
</dbReference>
<dbReference type="SMART" id="SM00225">
    <property type="entry name" value="BTB"/>
    <property type="match status" value="1"/>
</dbReference>
<evidence type="ECO:0000256" key="2">
    <source>
        <dbReference type="ARBA" id="ARBA00022490"/>
    </source>
</evidence>